<reference evidence="1 2" key="1">
    <citation type="submission" date="2018-04" db="EMBL/GenBank/DDBJ databases">
        <title>Novel Campyloabacter and Helicobacter Species and Strains.</title>
        <authorList>
            <person name="Mannion A.J."/>
            <person name="Shen Z."/>
            <person name="Fox J.G."/>
        </authorList>
    </citation>
    <scope>NUCLEOTIDE SEQUENCE [LARGE SCALE GENOMIC DNA]</scope>
    <source>
        <strain evidence="1 2">MIT 04-9366</strain>
    </source>
</reference>
<name>A0A3D8J219_9HELI</name>
<proteinExistence type="predicted"/>
<keyword evidence="2" id="KW-1185">Reference proteome</keyword>
<accession>A0A3D8J219</accession>
<dbReference type="EMBL" id="NXLV01000003">
    <property type="protein sequence ID" value="RDU71423.1"/>
    <property type="molecule type" value="Genomic_DNA"/>
</dbReference>
<protein>
    <recommendedName>
        <fullName evidence="3">Outer membrane beta-barrel protein</fullName>
    </recommendedName>
</protein>
<comment type="caution">
    <text evidence="1">The sequence shown here is derived from an EMBL/GenBank/DDBJ whole genome shotgun (WGS) entry which is preliminary data.</text>
</comment>
<gene>
    <name evidence="1" type="ORF">CQA58_02430</name>
</gene>
<organism evidence="1 2">
    <name type="scientific">Helicobacter brantae</name>
    <dbReference type="NCBI Taxonomy" id="375927"/>
    <lineage>
        <taxon>Bacteria</taxon>
        <taxon>Pseudomonadati</taxon>
        <taxon>Campylobacterota</taxon>
        <taxon>Epsilonproteobacteria</taxon>
        <taxon>Campylobacterales</taxon>
        <taxon>Helicobacteraceae</taxon>
        <taxon>Helicobacter</taxon>
    </lineage>
</organism>
<dbReference type="RefSeq" id="WP_115569135.1">
    <property type="nucleotide sequence ID" value="NZ_NXLV01000003.1"/>
</dbReference>
<dbReference type="Proteomes" id="UP000257045">
    <property type="component" value="Unassembled WGS sequence"/>
</dbReference>
<evidence type="ECO:0000313" key="2">
    <source>
        <dbReference type="Proteomes" id="UP000257045"/>
    </source>
</evidence>
<sequence length="205" mass="23056">MKKILLILTLLLSCVWGEESSDSQWKSYFGVEAGVGNMSFCLALFASANPSMFKFNRSTFDWAYGAGIVGGWQKYTSEKVGMRNSFGFKIFIDPNTQALTEDRNKGIVTTELNLYYALDGLFDFVRNGDNHFGMSFGFSTDLLQLTIGHRVGFSGLIRISPRLGFYTQFDNHIVDFIASVPIVGFMDFGKVAYNSTFILGYKYLF</sequence>
<dbReference type="AlphaFoldDB" id="A0A3D8J219"/>
<evidence type="ECO:0008006" key="3">
    <source>
        <dbReference type="Google" id="ProtNLM"/>
    </source>
</evidence>
<evidence type="ECO:0000313" key="1">
    <source>
        <dbReference type="EMBL" id="RDU71423.1"/>
    </source>
</evidence>
<dbReference type="OrthoDB" id="5331530at2"/>